<dbReference type="InterPro" id="IPR020539">
    <property type="entry name" value="RNase_P_CS"/>
</dbReference>
<evidence type="ECO:0000256" key="1">
    <source>
        <dbReference type="ARBA" id="ARBA00002663"/>
    </source>
</evidence>
<dbReference type="InterPro" id="IPR014721">
    <property type="entry name" value="Ribsml_uS5_D2-typ_fold_subgr"/>
</dbReference>
<dbReference type="GO" id="GO:0004526">
    <property type="term" value="F:ribonuclease P activity"/>
    <property type="evidence" value="ECO:0007669"/>
    <property type="project" value="UniProtKB-UniRule"/>
</dbReference>
<organism evidence="8 9">
    <name type="scientific">Candidatus Methylophosphatis roskildensis</name>
    <dbReference type="NCBI Taxonomy" id="2899263"/>
    <lineage>
        <taxon>Bacteria</taxon>
        <taxon>Pseudomonadati</taxon>
        <taxon>Pseudomonadota</taxon>
        <taxon>Betaproteobacteria</taxon>
        <taxon>Nitrosomonadales</taxon>
        <taxon>Sterolibacteriaceae</taxon>
        <taxon>Candidatus Methylophosphatis</taxon>
    </lineage>
</organism>
<dbReference type="PROSITE" id="PS00648">
    <property type="entry name" value="RIBONUCLEASE_P"/>
    <property type="match status" value="1"/>
</dbReference>
<evidence type="ECO:0000256" key="6">
    <source>
        <dbReference type="ARBA" id="ARBA00022884"/>
    </source>
</evidence>
<sequence>MDRLGTTDDFSSVFAFRRSLRSEHFQLLYRPAGLAFARLGVVVGKKLMGRAVDRNLVRRQAREAFRTVRVYLPAFDMVLRLSAGLGRMEKPAVRAEIDGLLKRLPE</sequence>
<proteinExistence type="predicted"/>
<dbReference type="Pfam" id="PF00825">
    <property type="entry name" value="Ribonuclease_P"/>
    <property type="match status" value="1"/>
</dbReference>
<dbReference type="Proteomes" id="UP000807785">
    <property type="component" value="Unassembled WGS sequence"/>
</dbReference>
<dbReference type="GO" id="GO:0042781">
    <property type="term" value="F:3'-tRNA processing endoribonuclease activity"/>
    <property type="evidence" value="ECO:0007669"/>
    <property type="project" value="TreeGrafter"/>
</dbReference>
<gene>
    <name evidence="8" type="primary">rnpA</name>
    <name evidence="8" type="ORF">IPH26_03055</name>
</gene>
<evidence type="ECO:0000256" key="4">
    <source>
        <dbReference type="ARBA" id="ARBA00022759"/>
    </source>
</evidence>
<dbReference type="GO" id="GO:0030677">
    <property type="term" value="C:ribonuclease P complex"/>
    <property type="evidence" value="ECO:0007669"/>
    <property type="project" value="TreeGrafter"/>
</dbReference>
<dbReference type="PANTHER" id="PTHR33992">
    <property type="entry name" value="RIBONUCLEASE P PROTEIN COMPONENT"/>
    <property type="match status" value="1"/>
</dbReference>
<dbReference type="GO" id="GO:0000049">
    <property type="term" value="F:tRNA binding"/>
    <property type="evidence" value="ECO:0007669"/>
    <property type="project" value="InterPro"/>
</dbReference>
<dbReference type="InterPro" id="IPR020568">
    <property type="entry name" value="Ribosomal_Su5_D2-typ_SF"/>
</dbReference>
<evidence type="ECO:0000256" key="7">
    <source>
        <dbReference type="NCBIfam" id="TIGR00188"/>
    </source>
</evidence>
<accession>A0A9D7E0L9</accession>
<dbReference type="SUPFAM" id="SSF54211">
    <property type="entry name" value="Ribosomal protein S5 domain 2-like"/>
    <property type="match status" value="1"/>
</dbReference>
<evidence type="ECO:0000256" key="2">
    <source>
        <dbReference type="ARBA" id="ARBA00022694"/>
    </source>
</evidence>
<evidence type="ECO:0000313" key="8">
    <source>
        <dbReference type="EMBL" id="MBK6971974.1"/>
    </source>
</evidence>
<dbReference type="AlphaFoldDB" id="A0A9D7E0L9"/>
<evidence type="ECO:0000256" key="3">
    <source>
        <dbReference type="ARBA" id="ARBA00022722"/>
    </source>
</evidence>
<evidence type="ECO:0000256" key="5">
    <source>
        <dbReference type="ARBA" id="ARBA00022801"/>
    </source>
</evidence>
<dbReference type="PANTHER" id="PTHR33992:SF1">
    <property type="entry name" value="RIBONUCLEASE P PROTEIN COMPONENT"/>
    <property type="match status" value="1"/>
</dbReference>
<dbReference type="EMBL" id="JADJEV010000001">
    <property type="protein sequence ID" value="MBK6971974.1"/>
    <property type="molecule type" value="Genomic_DNA"/>
</dbReference>
<comment type="function">
    <text evidence="1">RNaseP catalyzes the removal of the 5'-leader sequence from pre-tRNA to produce the mature 5'-terminus. It can also cleave other RNA substrates such as 4.5S RNA. The protein component plays an auxiliary but essential role in vivo by binding to the 5'-leader sequence and broadening the substrate specificity of the ribozyme.</text>
</comment>
<keyword evidence="5 8" id="KW-0378">Hydrolase</keyword>
<evidence type="ECO:0000313" key="9">
    <source>
        <dbReference type="Proteomes" id="UP000807785"/>
    </source>
</evidence>
<dbReference type="InterPro" id="IPR000100">
    <property type="entry name" value="RNase_P"/>
</dbReference>
<dbReference type="NCBIfam" id="TIGR00188">
    <property type="entry name" value="rnpA"/>
    <property type="match status" value="1"/>
</dbReference>
<dbReference type="EC" id="3.1.26.5" evidence="7"/>
<keyword evidence="3" id="KW-0540">Nuclease</keyword>
<keyword evidence="2" id="KW-0819">tRNA processing</keyword>
<keyword evidence="4" id="KW-0255">Endonuclease</keyword>
<protein>
    <recommendedName>
        <fullName evidence="7">Ribonuclease P protein component</fullName>
        <ecNumber evidence="7">3.1.26.5</ecNumber>
    </recommendedName>
</protein>
<comment type="caution">
    <text evidence="8">The sequence shown here is derived from an EMBL/GenBank/DDBJ whole genome shotgun (WGS) entry which is preliminary data.</text>
</comment>
<reference evidence="8" key="1">
    <citation type="submission" date="2020-10" db="EMBL/GenBank/DDBJ databases">
        <title>Connecting structure to function with the recovery of over 1000 high-quality activated sludge metagenome-assembled genomes encoding full-length rRNA genes using long-read sequencing.</title>
        <authorList>
            <person name="Singleton C.M."/>
            <person name="Petriglieri F."/>
            <person name="Kristensen J.M."/>
            <person name="Kirkegaard R.H."/>
            <person name="Michaelsen T.Y."/>
            <person name="Andersen M.H."/>
            <person name="Karst S.M."/>
            <person name="Dueholm M.S."/>
            <person name="Nielsen P.H."/>
            <person name="Albertsen M."/>
        </authorList>
    </citation>
    <scope>NUCLEOTIDE SEQUENCE</scope>
    <source>
        <strain evidence="8">Bjer_18-Q3-R1-45_BAT3C.347</strain>
    </source>
</reference>
<keyword evidence="6" id="KW-0694">RNA-binding</keyword>
<dbReference type="Gene3D" id="3.30.230.10">
    <property type="match status" value="1"/>
</dbReference>
<name>A0A9D7E0L9_9PROT</name>